<dbReference type="EMBL" id="CADCWN010000366">
    <property type="protein sequence ID" value="CAA9589212.1"/>
    <property type="molecule type" value="Genomic_DNA"/>
</dbReference>
<name>A0A6J4VZ29_9BACT</name>
<comment type="similarity">
    <text evidence="5 7">Belongs to the DEAD box helicase family.</text>
</comment>
<dbReference type="GO" id="GO:0005524">
    <property type="term" value="F:ATP binding"/>
    <property type="evidence" value="ECO:0007669"/>
    <property type="project" value="UniProtKB-KW"/>
</dbReference>
<sequence>MDTLTLTPESDFPTPPETTTATTTAAPPAERPRFSDFPLREELLRAIEAAGYTHPTPIQAAVLPPLLDGRDIFGQAQTGSGKTAAFGIPTINRLRPTGVVGAIVLVPTRELCRQVTDELEKLAQGSGLHILSVYGGTRMRGQFTALERGVDIVVGTPGRVIDHLGRGTLQIDRVKIVILDEADEMLDIGFAEDIERILRRTPRERQTMLFSATMPGWVQRLVRRYQRSPVHIAIESEHATVATVAQRYYEVAERDKLEGFLSFEEEFGRDARLLIFRRMQVGVDRLAQQLTREGWLAQALHGGMAQADRTRTIDAYRNGDLRVLIATNVAARGLDIPDITHVINYDIPQNPEEYIHRIGRTARAGKTGVAMTFVGEWDYPYLEAIKAQVGDVLQPATLPIYQR</sequence>
<dbReference type="CDD" id="cd18787">
    <property type="entry name" value="SF2_C_DEAD"/>
    <property type="match status" value="1"/>
</dbReference>
<dbReference type="InterPro" id="IPR044742">
    <property type="entry name" value="DEAD/DEAH_RhlB"/>
</dbReference>
<gene>
    <name evidence="12" type="ORF">AVDCRST_MAG18-4579</name>
</gene>
<dbReference type="PROSITE" id="PS00039">
    <property type="entry name" value="DEAD_ATP_HELICASE"/>
    <property type="match status" value="1"/>
</dbReference>
<dbReference type="PROSITE" id="PS51192">
    <property type="entry name" value="HELICASE_ATP_BIND_1"/>
    <property type="match status" value="1"/>
</dbReference>
<dbReference type="AlphaFoldDB" id="A0A6J4VZ29"/>
<dbReference type="CDD" id="cd00268">
    <property type="entry name" value="DEADc"/>
    <property type="match status" value="1"/>
</dbReference>
<dbReference type="InterPro" id="IPR050079">
    <property type="entry name" value="DEAD_box_RNA_helicase"/>
</dbReference>
<organism evidence="12">
    <name type="scientific">uncultured Thermomicrobiales bacterium</name>
    <dbReference type="NCBI Taxonomy" id="1645740"/>
    <lineage>
        <taxon>Bacteria</taxon>
        <taxon>Pseudomonadati</taxon>
        <taxon>Thermomicrobiota</taxon>
        <taxon>Thermomicrobia</taxon>
        <taxon>Thermomicrobiales</taxon>
        <taxon>environmental samples</taxon>
    </lineage>
</organism>
<evidence type="ECO:0000256" key="6">
    <source>
        <dbReference type="PROSITE-ProRule" id="PRU00552"/>
    </source>
</evidence>
<proteinExistence type="inferred from homology"/>
<keyword evidence="2 7" id="KW-0378">Hydrolase</keyword>
<dbReference type="Gene3D" id="3.40.50.300">
    <property type="entry name" value="P-loop containing nucleotide triphosphate hydrolases"/>
    <property type="match status" value="2"/>
</dbReference>
<dbReference type="SMART" id="SM00487">
    <property type="entry name" value="DEXDc"/>
    <property type="match status" value="1"/>
</dbReference>
<dbReference type="InterPro" id="IPR000629">
    <property type="entry name" value="RNA-helicase_DEAD-box_CS"/>
</dbReference>
<dbReference type="Pfam" id="PF00270">
    <property type="entry name" value="DEAD"/>
    <property type="match status" value="1"/>
</dbReference>
<dbReference type="InterPro" id="IPR011545">
    <property type="entry name" value="DEAD/DEAH_box_helicase_dom"/>
</dbReference>
<evidence type="ECO:0000259" key="10">
    <source>
        <dbReference type="PROSITE" id="PS51194"/>
    </source>
</evidence>
<dbReference type="Pfam" id="PF00271">
    <property type="entry name" value="Helicase_C"/>
    <property type="match status" value="1"/>
</dbReference>
<feature type="domain" description="DEAD-box RNA helicase Q" evidence="11">
    <location>
        <begin position="32"/>
        <end position="60"/>
    </location>
</feature>
<dbReference type="SUPFAM" id="SSF52540">
    <property type="entry name" value="P-loop containing nucleoside triphosphate hydrolases"/>
    <property type="match status" value="1"/>
</dbReference>
<accession>A0A6J4VZ29</accession>
<dbReference type="SMART" id="SM00490">
    <property type="entry name" value="HELICc"/>
    <property type="match status" value="1"/>
</dbReference>
<dbReference type="EC" id="3.6.4.13" evidence="12"/>
<evidence type="ECO:0000259" key="9">
    <source>
        <dbReference type="PROSITE" id="PS51192"/>
    </source>
</evidence>
<evidence type="ECO:0000256" key="5">
    <source>
        <dbReference type="ARBA" id="ARBA00038437"/>
    </source>
</evidence>
<feature type="domain" description="Helicase C-terminal" evidence="10">
    <location>
        <begin position="243"/>
        <end position="403"/>
    </location>
</feature>
<evidence type="ECO:0000313" key="12">
    <source>
        <dbReference type="EMBL" id="CAA9589212.1"/>
    </source>
</evidence>
<evidence type="ECO:0000256" key="2">
    <source>
        <dbReference type="ARBA" id="ARBA00022801"/>
    </source>
</evidence>
<feature type="short sequence motif" description="Q motif" evidence="6">
    <location>
        <begin position="32"/>
        <end position="60"/>
    </location>
</feature>
<evidence type="ECO:0000259" key="11">
    <source>
        <dbReference type="PROSITE" id="PS51195"/>
    </source>
</evidence>
<dbReference type="InterPro" id="IPR027417">
    <property type="entry name" value="P-loop_NTPase"/>
</dbReference>
<evidence type="ECO:0000256" key="4">
    <source>
        <dbReference type="ARBA" id="ARBA00022840"/>
    </source>
</evidence>
<protein>
    <submittedName>
        <fullName evidence="12">DEAD-box ATP-dependent RNA helicase DeaD ( CshA)</fullName>
        <ecNumber evidence="12">3.6.4.13</ecNumber>
    </submittedName>
</protein>
<dbReference type="PROSITE" id="PS51194">
    <property type="entry name" value="HELICASE_CTER"/>
    <property type="match status" value="1"/>
</dbReference>
<keyword evidence="4 7" id="KW-0067">ATP-binding</keyword>
<dbReference type="InterPro" id="IPR001650">
    <property type="entry name" value="Helicase_C-like"/>
</dbReference>
<dbReference type="PROSITE" id="PS51195">
    <property type="entry name" value="Q_MOTIF"/>
    <property type="match status" value="1"/>
</dbReference>
<evidence type="ECO:0000256" key="1">
    <source>
        <dbReference type="ARBA" id="ARBA00022741"/>
    </source>
</evidence>
<reference evidence="12" key="1">
    <citation type="submission" date="2020-02" db="EMBL/GenBank/DDBJ databases">
        <authorList>
            <person name="Meier V. D."/>
        </authorList>
    </citation>
    <scope>NUCLEOTIDE SEQUENCE</scope>
    <source>
        <strain evidence="12">AVDCRST_MAG18</strain>
    </source>
</reference>
<evidence type="ECO:0000256" key="8">
    <source>
        <dbReference type="SAM" id="MobiDB-lite"/>
    </source>
</evidence>
<keyword evidence="3 7" id="KW-0347">Helicase</keyword>
<dbReference type="InterPro" id="IPR014001">
    <property type="entry name" value="Helicase_ATP-bd"/>
</dbReference>
<dbReference type="GO" id="GO:0005829">
    <property type="term" value="C:cytosol"/>
    <property type="evidence" value="ECO:0007669"/>
    <property type="project" value="TreeGrafter"/>
</dbReference>
<feature type="domain" description="Helicase ATP-binding" evidence="9">
    <location>
        <begin position="63"/>
        <end position="232"/>
    </location>
</feature>
<dbReference type="GO" id="GO:0016787">
    <property type="term" value="F:hydrolase activity"/>
    <property type="evidence" value="ECO:0007669"/>
    <property type="project" value="UniProtKB-KW"/>
</dbReference>
<feature type="compositionally biased region" description="Low complexity" evidence="8">
    <location>
        <begin position="17"/>
        <end position="28"/>
    </location>
</feature>
<evidence type="ECO:0000256" key="7">
    <source>
        <dbReference type="RuleBase" id="RU000492"/>
    </source>
</evidence>
<dbReference type="PANTHER" id="PTHR47959:SF1">
    <property type="entry name" value="ATP-DEPENDENT RNA HELICASE DBPA"/>
    <property type="match status" value="1"/>
</dbReference>
<dbReference type="GO" id="GO:0003724">
    <property type="term" value="F:RNA helicase activity"/>
    <property type="evidence" value="ECO:0007669"/>
    <property type="project" value="UniProtKB-EC"/>
</dbReference>
<dbReference type="PANTHER" id="PTHR47959">
    <property type="entry name" value="ATP-DEPENDENT RNA HELICASE RHLE-RELATED"/>
    <property type="match status" value="1"/>
</dbReference>
<dbReference type="InterPro" id="IPR014014">
    <property type="entry name" value="RNA_helicase_DEAD_Q_motif"/>
</dbReference>
<evidence type="ECO:0000256" key="3">
    <source>
        <dbReference type="ARBA" id="ARBA00022806"/>
    </source>
</evidence>
<dbReference type="GO" id="GO:0003676">
    <property type="term" value="F:nucleic acid binding"/>
    <property type="evidence" value="ECO:0007669"/>
    <property type="project" value="InterPro"/>
</dbReference>
<keyword evidence="1 7" id="KW-0547">Nucleotide-binding</keyword>
<feature type="region of interest" description="Disordered" evidence="8">
    <location>
        <begin position="1"/>
        <end position="34"/>
    </location>
</feature>